<dbReference type="NCBIfam" id="TIGR01549">
    <property type="entry name" value="HAD-SF-IA-v1"/>
    <property type="match status" value="1"/>
</dbReference>
<keyword evidence="2" id="KW-1185">Reference proteome</keyword>
<dbReference type="PANTHER" id="PTHR18901:SF38">
    <property type="entry name" value="PSEUDOURIDINE-5'-PHOSPHATASE"/>
    <property type="match status" value="1"/>
</dbReference>
<dbReference type="SFLD" id="SFLDG01129">
    <property type="entry name" value="C1.5:_HAD__Beta-PGM__Phosphata"/>
    <property type="match status" value="1"/>
</dbReference>
<dbReference type="Proteomes" id="UP000199659">
    <property type="component" value="Unassembled WGS sequence"/>
</dbReference>
<dbReference type="PANTHER" id="PTHR18901">
    <property type="entry name" value="2-DEOXYGLUCOSE-6-PHOSPHATE PHOSPHATASE 2"/>
    <property type="match status" value="1"/>
</dbReference>
<dbReference type="SFLD" id="SFLDS00003">
    <property type="entry name" value="Haloacid_Dehalogenase"/>
    <property type="match status" value="1"/>
</dbReference>
<proteinExistence type="predicted"/>
<dbReference type="NCBIfam" id="TIGR01509">
    <property type="entry name" value="HAD-SF-IA-v3"/>
    <property type="match status" value="1"/>
</dbReference>
<dbReference type="STRING" id="37658.SAMN05661086_02225"/>
<gene>
    <name evidence="1" type="ORF">SAMN05661086_02225</name>
</gene>
<dbReference type="InterPro" id="IPR036412">
    <property type="entry name" value="HAD-like_sf"/>
</dbReference>
<accession>A0A1I6K790</accession>
<dbReference type="InterPro" id="IPR041492">
    <property type="entry name" value="HAD_2"/>
</dbReference>
<protein>
    <submittedName>
        <fullName evidence="1">Haloacid dehalogenase superfamily, subfamily IA, variant 3 with third motif having DD or ED/haloacid dehalogenase superfamily, subfamily IA, variant 1 with third motif having Dx(3-4)D or Dx(3-4)E</fullName>
    </submittedName>
</protein>
<dbReference type="RefSeq" id="WP_092560742.1">
    <property type="nucleotide sequence ID" value="NZ_FOYZ01000008.1"/>
</dbReference>
<sequence>MINTIVFDMDGVLFDTEKLFMECSYQAAEQMQLSEIETALKSSIGLNHRDTQELFLKLYGQDFPYEEFQKNLRLLMAERIESEGLPVKKGVYELLAYLKKENYNIALASSSTEKSVLSHLVRAEIKSYFQVIVCGDMVVHSKPNPEIYQMACDKLKVAPNKAFAIEDSPNGIKSAHSAGMKVIMVPDLIQPSHEILQLLSQKFDSLLDVKDFLQNN</sequence>
<dbReference type="Pfam" id="PF13419">
    <property type="entry name" value="HAD_2"/>
    <property type="match status" value="1"/>
</dbReference>
<evidence type="ECO:0000313" key="1">
    <source>
        <dbReference type="EMBL" id="SFR86740.1"/>
    </source>
</evidence>
<dbReference type="SFLD" id="SFLDG01135">
    <property type="entry name" value="C1.5.6:_HAD__Beta-PGM__Phospha"/>
    <property type="match status" value="1"/>
</dbReference>
<dbReference type="CDD" id="cd07505">
    <property type="entry name" value="HAD_BPGM-like"/>
    <property type="match status" value="1"/>
</dbReference>
<dbReference type="OrthoDB" id="9797743at2"/>
<name>A0A1I6K790_9FIRM</name>
<dbReference type="InterPro" id="IPR023198">
    <property type="entry name" value="PGP-like_dom2"/>
</dbReference>
<dbReference type="Gene3D" id="1.10.150.240">
    <property type="entry name" value="Putative phosphatase, domain 2"/>
    <property type="match status" value="1"/>
</dbReference>
<dbReference type="SUPFAM" id="SSF56784">
    <property type="entry name" value="HAD-like"/>
    <property type="match status" value="1"/>
</dbReference>
<dbReference type="InterPro" id="IPR006439">
    <property type="entry name" value="HAD-SF_hydro_IA"/>
</dbReference>
<dbReference type="PRINTS" id="PR00413">
    <property type="entry name" value="HADHALOGNASE"/>
</dbReference>
<dbReference type="EMBL" id="FOYZ01000008">
    <property type="protein sequence ID" value="SFR86740.1"/>
    <property type="molecule type" value="Genomic_DNA"/>
</dbReference>
<evidence type="ECO:0000313" key="2">
    <source>
        <dbReference type="Proteomes" id="UP000199659"/>
    </source>
</evidence>
<organism evidence="1 2">
    <name type="scientific">Anaeromicropila populeti</name>
    <dbReference type="NCBI Taxonomy" id="37658"/>
    <lineage>
        <taxon>Bacteria</taxon>
        <taxon>Bacillati</taxon>
        <taxon>Bacillota</taxon>
        <taxon>Clostridia</taxon>
        <taxon>Lachnospirales</taxon>
        <taxon>Lachnospiraceae</taxon>
        <taxon>Anaeromicropila</taxon>
    </lineage>
</organism>
<dbReference type="InterPro" id="IPR023214">
    <property type="entry name" value="HAD_sf"/>
</dbReference>
<reference evidence="1 2" key="1">
    <citation type="submission" date="2016-10" db="EMBL/GenBank/DDBJ databases">
        <authorList>
            <person name="de Groot N.N."/>
        </authorList>
    </citation>
    <scope>NUCLEOTIDE SEQUENCE [LARGE SCALE GENOMIC DNA]</scope>
    <source>
        <strain evidence="1 2">743A</strain>
    </source>
</reference>
<dbReference type="Gene3D" id="3.40.50.1000">
    <property type="entry name" value="HAD superfamily/HAD-like"/>
    <property type="match status" value="1"/>
</dbReference>
<dbReference type="AlphaFoldDB" id="A0A1I6K790"/>